<keyword evidence="2" id="KW-1185">Reference proteome</keyword>
<dbReference type="EMBL" id="JANPWB010000011">
    <property type="protein sequence ID" value="KAJ1129673.1"/>
    <property type="molecule type" value="Genomic_DNA"/>
</dbReference>
<evidence type="ECO:0000313" key="1">
    <source>
        <dbReference type="EMBL" id="KAJ1129673.1"/>
    </source>
</evidence>
<name>A0AAV7PV50_PLEWA</name>
<gene>
    <name evidence="1" type="ORF">NDU88_008039</name>
</gene>
<protein>
    <submittedName>
        <fullName evidence="1">Uncharacterized protein</fullName>
    </submittedName>
</protein>
<evidence type="ECO:0000313" key="2">
    <source>
        <dbReference type="Proteomes" id="UP001066276"/>
    </source>
</evidence>
<sequence>MEGSHKRTCLSMQIGMSFPKSPAEDTCWNTDCSSCCNEWRKDQGNGVDAEVVDDNPCVRDGLVDNYDAVVIVFIDDAEVAVVILVVVVVTGVSGDSRNVEVVVDE</sequence>
<dbReference type="Proteomes" id="UP001066276">
    <property type="component" value="Chromosome 7"/>
</dbReference>
<dbReference type="AlphaFoldDB" id="A0AAV7PV50"/>
<accession>A0AAV7PV50</accession>
<reference evidence="1" key="1">
    <citation type="journal article" date="2022" name="bioRxiv">
        <title>Sequencing and chromosome-scale assembly of the giantPleurodeles waltlgenome.</title>
        <authorList>
            <person name="Brown T."/>
            <person name="Elewa A."/>
            <person name="Iarovenko S."/>
            <person name="Subramanian E."/>
            <person name="Araus A.J."/>
            <person name="Petzold A."/>
            <person name="Susuki M."/>
            <person name="Suzuki K.-i.T."/>
            <person name="Hayashi T."/>
            <person name="Toyoda A."/>
            <person name="Oliveira C."/>
            <person name="Osipova E."/>
            <person name="Leigh N.D."/>
            <person name="Simon A."/>
            <person name="Yun M.H."/>
        </authorList>
    </citation>
    <scope>NUCLEOTIDE SEQUENCE</scope>
    <source>
        <strain evidence="1">20211129_DDA</strain>
        <tissue evidence="1">Liver</tissue>
    </source>
</reference>
<proteinExistence type="predicted"/>
<organism evidence="1 2">
    <name type="scientific">Pleurodeles waltl</name>
    <name type="common">Iberian ribbed newt</name>
    <dbReference type="NCBI Taxonomy" id="8319"/>
    <lineage>
        <taxon>Eukaryota</taxon>
        <taxon>Metazoa</taxon>
        <taxon>Chordata</taxon>
        <taxon>Craniata</taxon>
        <taxon>Vertebrata</taxon>
        <taxon>Euteleostomi</taxon>
        <taxon>Amphibia</taxon>
        <taxon>Batrachia</taxon>
        <taxon>Caudata</taxon>
        <taxon>Salamandroidea</taxon>
        <taxon>Salamandridae</taxon>
        <taxon>Pleurodelinae</taxon>
        <taxon>Pleurodeles</taxon>
    </lineage>
</organism>
<comment type="caution">
    <text evidence="1">The sequence shown here is derived from an EMBL/GenBank/DDBJ whole genome shotgun (WGS) entry which is preliminary data.</text>
</comment>